<proteinExistence type="inferred from homology"/>
<dbReference type="Pfam" id="PF00058">
    <property type="entry name" value="Ldl_recept_b"/>
    <property type="match status" value="1"/>
</dbReference>
<dbReference type="Gene3D" id="2.120.10.30">
    <property type="entry name" value="TolB, C-terminal domain"/>
    <property type="match status" value="1"/>
</dbReference>
<dbReference type="Pfam" id="PF00089">
    <property type="entry name" value="Trypsin"/>
    <property type="match status" value="1"/>
</dbReference>
<evidence type="ECO:0000256" key="1">
    <source>
        <dbReference type="ARBA" id="ARBA00024195"/>
    </source>
</evidence>
<dbReference type="PANTHER" id="PTHR24260">
    <property type="match status" value="1"/>
</dbReference>
<keyword evidence="5" id="KW-1185">Reference proteome</keyword>
<name>A0A084VG92_ANOSI</name>
<dbReference type="OrthoDB" id="7958563at2759"/>
<dbReference type="GO" id="GO:0006508">
    <property type="term" value="P:proteolysis"/>
    <property type="evidence" value="ECO:0007669"/>
    <property type="project" value="InterPro"/>
</dbReference>
<evidence type="ECO:0000313" key="5">
    <source>
        <dbReference type="Proteomes" id="UP000030765"/>
    </source>
</evidence>
<dbReference type="VEuPathDB" id="VectorBase:ASIS002289"/>
<dbReference type="InterPro" id="IPR043504">
    <property type="entry name" value="Peptidase_S1_PA_chymotrypsin"/>
</dbReference>
<dbReference type="AlphaFoldDB" id="A0A084VG92"/>
<evidence type="ECO:0000313" key="3">
    <source>
        <dbReference type="EMBL" id="KFB36986.1"/>
    </source>
</evidence>
<dbReference type="Gene3D" id="2.40.10.10">
    <property type="entry name" value="Trypsin-like serine proteases"/>
    <property type="match status" value="1"/>
</dbReference>
<gene>
    <name evidence="3" type="ORF">ZHAS_00004167</name>
</gene>
<reference evidence="3 5" key="1">
    <citation type="journal article" date="2014" name="BMC Genomics">
        <title>Genome sequence of Anopheles sinensis provides insight into genetics basis of mosquito competence for malaria parasites.</title>
        <authorList>
            <person name="Zhou D."/>
            <person name="Zhang D."/>
            <person name="Ding G."/>
            <person name="Shi L."/>
            <person name="Hou Q."/>
            <person name="Ye Y."/>
            <person name="Xu Y."/>
            <person name="Zhou H."/>
            <person name="Xiong C."/>
            <person name="Li S."/>
            <person name="Yu J."/>
            <person name="Hong S."/>
            <person name="Yu X."/>
            <person name="Zou P."/>
            <person name="Chen C."/>
            <person name="Chang X."/>
            <person name="Wang W."/>
            <person name="Lv Y."/>
            <person name="Sun Y."/>
            <person name="Ma L."/>
            <person name="Shen B."/>
            <person name="Zhu C."/>
        </authorList>
    </citation>
    <scope>NUCLEOTIDE SEQUENCE [LARGE SCALE GENOMIC DNA]</scope>
</reference>
<dbReference type="InterPro" id="IPR000033">
    <property type="entry name" value="LDLR_classB_rpt"/>
</dbReference>
<dbReference type="SMART" id="SM00135">
    <property type="entry name" value="LY"/>
    <property type="match status" value="2"/>
</dbReference>
<dbReference type="InterPro" id="IPR011042">
    <property type="entry name" value="6-blade_b-propeller_TolB-like"/>
</dbReference>
<dbReference type="PANTHER" id="PTHR24260:SF136">
    <property type="entry name" value="GH08193P-RELATED"/>
    <property type="match status" value="1"/>
</dbReference>
<evidence type="ECO:0000313" key="4">
    <source>
        <dbReference type="EnsemblMetazoa" id="ASIC004167-PA"/>
    </source>
</evidence>
<dbReference type="InterPro" id="IPR001254">
    <property type="entry name" value="Trypsin_dom"/>
</dbReference>
<dbReference type="EnsemblMetazoa" id="ASIC004167-RA">
    <property type="protein sequence ID" value="ASIC004167-PA"/>
    <property type="gene ID" value="ASIC004167"/>
</dbReference>
<dbReference type="STRING" id="74873.A0A084VG92"/>
<dbReference type="PROSITE" id="PS50240">
    <property type="entry name" value="TRYPSIN_DOM"/>
    <property type="match status" value="1"/>
</dbReference>
<protein>
    <submittedName>
        <fullName evidence="3">AGAP008193-PA-like protein</fullName>
    </submittedName>
</protein>
<dbReference type="EMBL" id="KE524811">
    <property type="protein sequence ID" value="KFB36986.1"/>
    <property type="molecule type" value="Genomic_DNA"/>
</dbReference>
<evidence type="ECO:0000259" key="2">
    <source>
        <dbReference type="PROSITE" id="PS50240"/>
    </source>
</evidence>
<dbReference type="VEuPathDB" id="VectorBase:ASIC004167"/>
<organism evidence="3">
    <name type="scientific">Anopheles sinensis</name>
    <name type="common">Mosquito</name>
    <dbReference type="NCBI Taxonomy" id="74873"/>
    <lineage>
        <taxon>Eukaryota</taxon>
        <taxon>Metazoa</taxon>
        <taxon>Ecdysozoa</taxon>
        <taxon>Arthropoda</taxon>
        <taxon>Hexapoda</taxon>
        <taxon>Insecta</taxon>
        <taxon>Pterygota</taxon>
        <taxon>Neoptera</taxon>
        <taxon>Endopterygota</taxon>
        <taxon>Diptera</taxon>
        <taxon>Nematocera</taxon>
        <taxon>Culicoidea</taxon>
        <taxon>Culicidae</taxon>
        <taxon>Anophelinae</taxon>
        <taxon>Anopheles</taxon>
    </lineage>
</organism>
<sequence length="283" mass="31272">MDNTQYRLEDSNGSVVGFGFTEHNRVSNILLESHLTIKSGCDCAENAEGRYNLGSKMFCAGGEPGVSPCLGDSGGGFVIEINGTFYLRGLVSFSAKGQDTPCDTSKYTVFTNVYKYRAWIARFITRRTWPNTLQKCGHDSFNEQSVCNDTELHEHSFLLLGQKKGITLLSFVTGIELKVANTAGLLDLDFDCTSGRLYWTEFGKQQMLSAKYDGTDVKPILNGISPEGIAVDWISRRIYYVNRAQNTLEVASLENSDTRAVLFKGFNSLQKSLSIHTEANCSG</sequence>
<accession>A0A084VG92</accession>
<dbReference type="Proteomes" id="UP000030765">
    <property type="component" value="Unassembled WGS sequence"/>
</dbReference>
<dbReference type="SUPFAM" id="SSF50494">
    <property type="entry name" value="Trypsin-like serine proteases"/>
    <property type="match status" value="1"/>
</dbReference>
<dbReference type="EMBL" id="ATLV01012723">
    <property type="status" value="NOT_ANNOTATED_CDS"/>
    <property type="molecule type" value="Genomic_DNA"/>
</dbReference>
<reference evidence="4" key="2">
    <citation type="submission" date="2020-05" db="UniProtKB">
        <authorList>
            <consortium name="EnsemblMetazoa"/>
        </authorList>
    </citation>
    <scope>IDENTIFICATION</scope>
</reference>
<dbReference type="InterPro" id="IPR051333">
    <property type="entry name" value="CLIP_Serine_Protease"/>
</dbReference>
<dbReference type="SUPFAM" id="SSF63825">
    <property type="entry name" value="YWTD domain"/>
    <property type="match status" value="1"/>
</dbReference>
<feature type="domain" description="Peptidase S1" evidence="2">
    <location>
        <begin position="1"/>
        <end position="125"/>
    </location>
</feature>
<dbReference type="GO" id="GO:0004252">
    <property type="term" value="F:serine-type endopeptidase activity"/>
    <property type="evidence" value="ECO:0007669"/>
    <property type="project" value="InterPro"/>
</dbReference>
<comment type="similarity">
    <text evidence="1">Belongs to the peptidase S1 family. CLIP subfamily.</text>
</comment>
<dbReference type="InterPro" id="IPR009003">
    <property type="entry name" value="Peptidase_S1_PA"/>
</dbReference>